<gene>
    <name evidence="2" type="ORF">P8A18_04885</name>
</gene>
<dbReference type="RefSeq" id="WP_306052030.1">
    <property type="nucleotide sequence ID" value="NZ_CP120997.1"/>
</dbReference>
<keyword evidence="2" id="KW-0418">Kinase</keyword>
<protein>
    <submittedName>
        <fullName evidence="2">Thymidylate kinase</fullName>
    </submittedName>
</protein>
<feature type="region of interest" description="Disordered" evidence="1">
    <location>
        <begin position="1"/>
        <end position="23"/>
    </location>
</feature>
<dbReference type="Gene3D" id="3.40.50.300">
    <property type="entry name" value="P-loop containing nucleotide triphosphate hydrolases"/>
    <property type="match status" value="1"/>
</dbReference>
<sequence length="273" mass="30400">MSAILNQAGNPLGGEVKKNEEVHQAAGQEGQLRFCSLERRVTQGCRVAEAWRPDSRRLKGESVLLALTGTDGVGKSTVTRAFVAELNARGYRARTVDRWDIVADSRYPAARFLSHDIKDIRTCIADMPGTSRLLFLIWSMAMALEGAREEPGEIVVVDGYWMKHAAGEIAYGLDPEWVEALVAGVPTAHLTVRLGLDLTLAWQRKQGDLVPYECGMDPACSRDSFLTHQRAISDQLDRWAERNHWPTLDSTRPVPRIVADLVGLVEQAEHHRH</sequence>
<dbReference type="InterPro" id="IPR027417">
    <property type="entry name" value="P-loop_NTPase"/>
</dbReference>
<organism evidence="2 3">
    <name type="scientific">Streptomyces castrisilvae</name>
    <dbReference type="NCBI Taxonomy" id="3033811"/>
    <lineage>
        <taxon>Bacteria</taxon>
        <taxon>Bacillati</taxon>
        <taxon>Actinomycetota</taxon>
        <taxon>Actinomycetes</taxon>
        <taxon>Kitasatosporales</taxon>
        <taxon>Streptomycetaceae</taxon>
        <taxon>Streptomyces</taxon>
    </lineage>
</organism>
<evidence type="ECO:0000313" key="2">
    <source>
        <dbReference type="EMBL" id="WLQ32825.1"/>
    </source>
</evidence>
<evidence type="ECO:0000313" key="3">
    <source>
        <dbReference type="Proteomes" id="UP001239522"/>
    </source>
</evidence>
<evidence type="ECO:0000256" key="1">
    <source>
        <dbReference type="SAM" id="MobiDB-lite"/>
    </source>
</evidence>
<proteinExistence type="predicted"/>
<dbReference type="EMBL" id="CP120997">
    <property type="protein sequence ID" value="WLQ32825.1"/>
    <property type="molecule type" value="Genomic_DNA"/>
</dbReference>
<name>A0ABY9HE99_9ACTN</name>
<dbReference type="Proteomes" id="UP001239522">
    <property type="component" value="Chromosome"/>
</dbReference>
<accession>A0ABY9HE99</accession>
<reference evidence="2 3" key="1">
    <citation type="submission" date="2023-03" db="EMBL/GenBank/DDBJ databases">
        <title>Isolation and description of six Streptomyces strains from soil environments, able to metabolize different microbial glucans.</title>
        <authorList>
            <person name="Widen T."/>
            <person name="Larsbrink J."/>
        </authorList>
    </citation>
    <scope>NUCLEOTIDE SEQUENCE [LARGE SCALE GENOMIC DNA]</scope>
    <source>
        <strain evidence="2 3">Mut1</strain>
    </source>
</reference>
<keyword evidence="3" id="KW-1185">Reference proteome</keyword>
<dbReference type="SUPFAM" id="SSF52540">
    <property type="entry name" value="P-loop containing nucleoside triphosphate hydrolases"/>
    <property type="match status" value="1"/>
</dbReference>
<dbReference type="GO" id="GO:0016301">
    <property type="term" value="F:kinase activity"/>
    <property type="evidence" value="ECO:0007669"/>
    <property type="project" value="UniProtKB-KW"/>
</dbReference>
<keyword evidence="2" id="KW-0808">Transferase</keyword>